<name>A0A0M8N1S9_ESCWE</name>
<evidence type="ECO:0000256" key="1">
    <source>
        <dbReference type="ARBA" id="ARBA00006484"/>
    </source>
</evidence>
<feature type="compositionally biased region" description="Low complexity" evidence="3">
    <location>
        <begin position="303"/>
        <end position="319"/>
    </location>
</feature>
<dbReference type="GO" id="GO:0016491">
    <property type="term" value="F:oxidoreductase activity"/>
    <property type="evidence" value="ECO:0007669"/>
    <property type="project" value="UniProtKB-KW"/>
</dbReference>
<dbReference type="Proteomes" id="UP000053831">
    <property type="component" value="Unassembled WGS sequence"/>
</dbReference>
<dbReference type="AlphaFoldDB" id="A0A0M8N1S9"/>
<evidence type="ECO:0000313" key="4">
    <source>
        <dbReference type="EMBL" id="KOS21357.1"/>
    </source>
</evidence>
<evidence type="ECO:0000256" key="2">
    <source>
        <dbReference type="ARBA" id="ARBA00023002"/>
    </source>
</evidence>
<gene>
    <name evidence="4" type="ORF">ESCO_006751</name>
</gene>
<dbReference type="PANTHER" id="PTHR43976">
    <property type="entry name" value="SHORT CHAIN DEHYDROGENASE"/>
    <property type="match status" value="1"/>
</dbReference>
<evidence type="ECO:0000313" key="5">
    <source>
        <dbReference type="Proteomes" id="UP000053831"/>
    </source>
</evidence>
<dbReference type="EMBL" id="LGSR01000011">
    <property type="protein sequence ID" value="KOS21357.1"/>
    <property type="molecule type" value="Genomic_DNA"/>
</dbReference>
<dbReference type="SUPFAM" id="SSF51735">
    <property type="entry name" value="NAD(P)-binding Rossmann-fold domains"/>
    <property type="match status" value="1"/>
</dbReference>
<dbReference type="InterPro" id="IPR051911">
    <property type="entry name" value="SDR_oxidoreductase"/>
</dbReference>
<evidence type="ECO:0000256" key="3">
    <source>
        <dbReference type="SAM" id="MobiDB-lite"/>
    </source>
</evidence>
<comment type="similarity">
    <text evidence="1">Belongs to the short-chain dehydrogenases/reductases (SDR) family.</text>
</comment>
<accession>A0A0M8N1S9</accession>
<protein>
    <submittedName>
        <fullName evidence="4">Putative oxidoreductase</fullName>
    </submittedName>
</protein>
<reference evidence="4 5" key="1">
    <citation type="submission" date="2015-07" db="EMBL/GenBank/DDBJ databases">
        <title>The genome of the fungus Escovopsis weberi, a specialized disease agent of ant agriculture.</title>
        <authorList>
            <person name="de Man T.J."/>
            <person name="Stajich J.E."/>
            <person name="Kubicek C.P."/>
            <person name="Chenthamara K."/>
            <person name="Atanasova L."/>
            <person name="Druzhinina I.S."/>
            <person name="Birnbaum S."/>
            <person name="Barribeau S.M."/>
            <person name="Teiling C."/>
            <person name="Suen G."/>
            <person name="Currie C."/>
            <person name="Gerardo N.M."/>
        </authorList>
    </citation>
    <scope>NUCLEOTIDE SEQUENCE [LARGE SCALE GENOMIC DNA]</scope>
</reference>
<dbReference type="InterPro" id="IPR036291">
    <property type="entry name" value="NAD(P)-bd_dom_sf"/>
</dbReference>
<dbReference type="STRING" id="150374.A0A0M8N1S9"/>
<keyword evidence="5" id="KW-1185">Reference proteome</keyword>
<feature type="region of interest" description="Disordered" evidence="3">
    <location>
        <begin position="256"/>
        <end position="320"/>
    </location>
</feature>
<dbReference type="Gene3D" id="3.40.50.720">
    <property type="entry name" value="NAD(P)-binding Rossmann-like Domain"/>
    <property type="match status" value="1"/>
</dbReference>
<dbReference type="OrthoDB" id="1933717at2759"/>
<comment type="caution">
    <text evidence="4">The sequence shown here is derived from an EMBL/GenBank/DDBJ whole genome shotgun (WGS) entry which is preliminary data.</text>
</comment>
<sequence length="419" mass="45919">MADDSEAQQQSASQQGAARTWLINAALSPLAVRLIRQLLAQGDQVAACLPPFELQDADRSAEFRDLMAECRSGRADREGWLERIRGIRCDGTISSCGAAVAETVEAFGQIDILLCCRSESVVGTVEELSTNPSTQSLVREQFETIFFSQVNFIKAALPQLRSQRTSHILVLTSIGGHISTPHMSMYSAATWALEGYCDALTYEIAPFNVKVTIVQPNQEIQSLTNRITFAPQIPAYANSFMEAPSMREMLTNVLNSNPETMTPAIPDFETSSTSTGTSPRTPAPSVPGPSASSQPQQHPPHPQYQQTQQQQQQQQQREIPPLEPEEGIGEIFSRYPRLPPSALDTLVSETIHVLISVGGLDDPPSRHIVGAEGSVLVQEKLKTVTEEMEDFVEASLAVDIFESELTEEARDGRNRPGRT</sequence>
<feature type="compositionally biased region" description="Low complexity" evidence="3">
    <location>
        <begin position="270"/>
        <end position="280"/>
    </location>
</feature>
<organism evidence="4 5">
    <name type="scientific">Escovopsis weberi</name>
    <dbReference type="NCBI Taxonomy" id="150374"/>
    <lineage>
        <taxon>Eukaryota</taxon>
        <taxon>Fungi</taxon>
        <taxon>Dikarya</taxon>
        <taxon>Ascomycota</taxon>
        <taxon>Pezizomycotina</taxon>
        <taxon>Sordariomycetes</taxon>
        <taxon>Hypocreomycetidae</taxon>
        <taxon>Hypocreales</taxon>
        <taxon>Hypocreaceae</taxon>
        <taxon>Escovopsis</taxon>
    </lineage>
</organism>
<dbReference type="PANTHER" id="PTHR43976:SF16">
    <property type="entry name" value="SHORT-CHAIN DEHYDROGENASE_REDUCTASE FAMILY PROTEIN"/>
    <property type="match status" value="1"/>
</dbReference>
<dbReference type="InterPro" id="IPR002347">
    <property type="entry name" value="SDR_fam"/>
</dbReference>
<dbReference type="Pfam" id="PF00106">
    <property type="entry name" value="adh_short"/>
    <property type="match status" value="1"/>
</dbReference>
<keyword evidence="2" id="KW-0560">Oxidoreductase</keyword>
<proteinExistence type="inferred from homology"/>